<reference evidence="2" key="2">
    <citation type="journal article" date="2023" name="IMA Fungus">
        <title>Comparative genomic study of the Penicillium genus elucidates a diverse pangenome and 15 lateral gene transfer events.</title>
        <authorList>
            <person name="Petersen C."/>
            <person name="Sorensen T."/>
            <person name="Nielsen M.R."/>
            <person name="Sondergaard T.E."/>
            <person name="Sorensen J.L."/>
            <person name="Fitzpatrick D.A."/>
            <person name="Frisvad J.C."/>
            <person name="Nielsen K.L."/>
        </authorList>
    </citation>
    <scope>NUCLEOTIDE SEQUENCE</scope>
    <source>
        <strain evidence="2">IBT 29495</strain>
    </source>
</reference>
<evidence type="ECO:0000313" key="2">
    <source>
        <dbReference type="EMBL" id="KAJ5512656.1"/>
    </source>
</evidence>
<accession>A0A9W9XYN2</accession>
<keyword evidence="3" id="KW-1185">Reference proteome</keyword>
<name>A0A9W9XYN2_9EURO</name>
<evidence type="ECO:0000313" key="3">
    <source>
        <dbReference type="Proteomes" id="UP001149954"/>
    </source>
</evidence>
<reference evidence="2" key="1">
    <citation type="submission" date="2022-12" db="EMBL/GenBank/DDBJ databases">
        <authorList>
            <person name="Petersen C."/>
        </authorList>
    </citation>
    <scope>NUCLEOTIDE SEQUENCE</scope>
    <source>
        <strain evidence="2">IBT 29495</strain>
    </source>
</reference>
<evidence type="ECO:0000256" key="1">
    <source>
        <dbReference type="SAM" id="MobiDB-lite"/>
    </source>
</evidence>
<comment type="caution">
    <text evidence="2">The sequence shown here is derived from an EMBL/GenBank/DDBJ whole genome shotgun (WGS) entry which is preliminary data.</text>
</comment>
<dbReference type="OrthoDB" id="1405595at2759"/>
<dbReference type="AlphaFoldDB" id="A0A9W9XYN2"/>
<protein>
    <submittedName>
        <fullName evidence="2">Uncharacterized protein</fullName>
    </submittedName>
</protein>
<proteinExistence type="predicted"/>
<gene>
    <name evidence="2" type="ORF">N7463_002208</name>
</gene>
<organism evidence="2 3">
    <name type="scientific">Penicillium fimorum</name>
    <dbReference type="NCBI Taxonomy" id="1882269"/>
    <lineage>
        <taxon>Eukaryota</taxon>
        <taxon>Fungi</taxon>
        <taxon>Dikarya</taxon>
        <taxon>Ascomycota</taxon>
        <taxon>Pezizomycotina</taxon>
        <taxon>Eurotiomycetes</taxon>
        <taxon>Eurotiomycetidae</taxon>
        <taxon>Eurotiales</taxon>
        <taxon>Aspergillaceae</taxon>
        <taxon>Penicillium</taxon>
    </lineage>
</organism>
<dbReference type="Proteomes" id="UP001149954">
    <property type="component" value="Unassembled WGS sequence"/>
</dbReference>
<dbReference type="EMBL" id="JAPWDS010000002">
    <property type="protein sequence ID" value="KAJ5512656.1"/>
    <property type="molecule type" value="Genomic_DNA"/>
</dbReference>
<feature type="region of interest" description="Disordered" evidence="1">
    <location>
        <begin position="238"/>
        <end position="260"/>
    </location>
</feature>
<sequence length="260" mass="28645">MSYSSIWKSSLSSQVAGVPGQEKWAHLKSTPSALRSMMFQSMDEVFAAIPISAKPDYIAARDVIHHVLSLLRLVSLHMLESLLGWQGDDSSADMSATNLKYWMENDAPSARKCLWHAVCIYSTLKAKEKFACHDPLFFLISFFYIWAFDALVVAPDLKKPQTSTNEVRLLDTREIQIWIAEGPNTRLNLVGVGNLTGKASSARLITEVCQIFSKRKSWAGLCRGLASALDQIMRRQTVPQGVPPGAPQGVSQGASDGEMA</sequence>